<dbReference type="RefSeq" id="WP_210221846.1">
    <property type="nucleotide sequence ID" value="NZ_CP072801.1"/>
</dbReference>
<evidence type="ECO:0000313" key="5">
    <source>
        <dbReference type="Proteomes" id="UP000672039"/>
    </source>
</evidence>
<evidence type="ECO:0000256" key="2">
    <source>
        <dbReference type="ARBA" id="ARBA00022679"/>
    </source>
</evidence>
<keyword evidence="2" id="KW-0808">Transferase</keyword>
<dbReference type="PANTHER" id="PTHR11783">
    <property type="entry name" value="SULFOTRANSFERASE SULT"/>
    <property type="match status" value="1"/>
</dbReference>
<keyword evidence="5" id="KW-1185">Reference proteome</keyword>
<dbReference type="EMBL" id="CP072801">
    <property type="protein sequence ID" value="QTR45435.1"/>
    <property type="molecule type" value="Genomic_DNA"/>
</dbReference>
<evidence type="ECO:0000256" key="1">
    <source>
        <dbReference type="ARBA" id="ARBA00005771"/>
    </source>
</evidence>
<evidence type="ECO:0000259" key="3">
    <source>
        <dbReference type="Pfam" id="PF00685"/>
    </source>
</evidence>
<protein>
    <submittedName>
        <fullName evidence="4">Sulfotransferase domain-containing protein</fullName>
    </submittedName>
</protein>
<gene>
    <name evidence="4" type="ORF">J9253_15700</name>
</gene>
<accession>A0ABX7WWX1</accession>
<reference evidence="4 5" key="1">
    <citation type="submission" date="2021-04" db="EMBL/GenBank/DDBJ databases">
        <title>Genomics, taxonomy and metabolism of representatives of sulfur bacteria of the genus Thiothrix: Thiothrix fructosivorans QT, Thiothrix unzii A1T and three new species, Thiothrix subterranea sp. nov., Thiothrix litoralis sp. nov. and 'Candidatus Thiothrix anitrata' sp. nov.</title>
        <authorList>
            <person name="Ravin N.V."/>
            <person name="Smolyakov D."/>
            <person name="Rudenko T.S."/>
            <person name="Mardanov A.V."/>
            <person name="Beletsky A.V."/>
            <person name="Markov N.D."/>
            <person name="Fomenkov A.I."/>
            <person name="Roberts R.J."/>
            <person name="Karnachuk O.V."/>
            <person name="Novikov A."/>
            <person name="Grabovich M.Y."/>
        </authorList>
    </citation>
    <scope>NUCLEOTIDE SEQUENCE [LARGE SCALE GENOMIC DNA]</scope>
    <source>
        <strain evidence="4 5">AS</strain>
    </source>
</reference>
<sequence>MAYKRTNSEMIMTIKPADRPWGRATTLEQFNALHDKLFTPGNYGQVALFDPRPSDVFITPFAKSGTTWLQQIAHGLRSQGDMNFEEVGFVVPCLDFPHPLGIALDAPQAFEPRAYMTHSNWQDVPKGGRYICAFRNPKDVIVSYYRFLENWFFEPGVIDLDAFAQNFVPPEDELGDWWLHMISWWEQRDNAAVLLLTYEDMVGDLVGTVRKVAGLMDITLTDDLLDTVVRQSSRDFMLANASHFDERGVRRLAEKEIGLPFNSDATKVTQGADKSRYRLSPEINAAFDAVWRSQIEPRTGWSDYDDLRKAVRVRHATST</sequence>
<organism evidence="4 5">
    <name type="scientific">Thiothrix litoralis</name>
    <dbReference type="NCBI Taxonomy" id="2891210"/>
    <lineage>
        <taxon>Bacteria</taxon>
        <taxon>Pseudomonadati</taxon>
        <taxon>Pseudomonadota</taxon>
        <taxon>Gammaproteobacteria</taxon>
        <taxon>Thiotrichales</taxon>
        <taxon>Thiotrichaceae</taxon>
        <taxon>Thiothrix</taxon>
    </lineage>
</organism>
<dbReference type="SUPFAM" id="SSF52540">
    <property type="entry name" value="P-loop containing nucleoside triphosphate hydrolases"/>
    <property type="match status" value="1"/>
</dbReference>
<proteinExistence type="inferred from homology"/>
<evidence type="ECO:0000313" key="4">
    <source>
        <dbReference type="EMBL" id="QTR45435.1"/>
    </source>
</evidence>
<dbReference type="Gene3D" id="3.40.50.300">
    <property type="entry name" value="P-loop containing nucleotide triphosphate hydrolases"/>
    <property type="match status" value="1"/>
</dbReference>
<name>A0ABX7WWX1_9GAMM</name>
<comment type="similarity">
    <text evidence="1">Belongs to the sulfotransferase 1 family.</text>
</comment>
<feature type="domain" description="Sulfotransferase" evidence="3">
    <location>
        <begin position="53"/>
        <end position="247"/>
    </location>
</feature>
<dbReference type="InterPro" id="IPR027417">
    <property type="entry name" value="P-loop_NTPase"/>
</dbReference>
<dbReference type="InterPro" id="IPR000863">
    <property type="entry name" value="Sulfotransferase_dom"/>
</dbReference>
<dbReference type="Pfam" id="PF00685">
    <property type="entry name" value="Sulfotransfer_1"/>
    <property type="match status" value="1"/>
</dbReference>
<dbReference type="Proteomes" id="UP000672039">
    <property type="component" value="Chromosome"/>
</dbReference>